<comment type="similarity">
    <text evidence="1">Belongs to the acetyltransferase family. GNAT subfamily.</text>
</comment>
<dbReference type="OrthoDB" id="5043642at2759"/>
<keyword evidence="3" id="KW-0012">Acyltransferase</keyword>
<reference evidence="5 7" key="2">
    <citation type="journal article" date="2013" name="Nature">
        <title>Insights into bilaterian evolution from three spiralian genomes.</title>
        <authorList>
            <person name="Simakov O."/>
            <person name="Marletaz F."/>
            <person name="Cho S.J."/>
            <person name="Edsinger-Gonzales E."/>
            <person name="Havlak P."/>
            <person name="Hellsten U."/>
            <person name="Kuo D.H."/>
            <person name="Larsson T."/>
            <person name="Lv J."/>
            <person name="Arendt D."/>
            <person name="Savage R."/>
            <person name="Osoegawa K."/>
            <person name="de Jong P."/>
            <person name="Grimwood J."/>
            <person name="Chapman J.A."/>
            <person name="Shapiro H."/>
            <person name="Aerts A."/>
            <person name="Otillar R.P."/>
            <person name="Terry A.Y."/>
            <person name="Boore J.L."/>
            <person name="Grigoriev I.V."/>
            <person name="Lindberg D.R."/>
            <person name="Seaver E.C."/>
            <person name="Weisblat D.A."/>
            <person name="Putnam N.H."/>
            <person name="Rokhsar D.S."/>
        </authorList>
    </citation>
    <scope>NUCLEOTIDE SEQUENCE</scope>
    <source>
        <strain evidence="5 7">I ESC-2004</strain>
    </source>
</reference>
<evidence type="ECO:0000313" key="5">
    <source>
        <dbReference type="EMBL" id="ELT99980.1"/>
    </source>
</evidence>
<dbReference type="GO" id="GO:0008080">
    <property type="term" value="F:N-acetyltransferase activity"/>
    <property type="evidence" value="ECO:0007669"/>
    <property type="project" value="InterPro"/>
</dbReference>
<gene>
    <name evidence="5" type="ORF">CAPTEDRAFT_212602</name>
</gene>
<evidence type="ECO:0000256" key="3">
    <source>
        <dbReference type="ARBA" id="ARBA00023315"/>
    </source>
</evidence>
<dbReference type="Gene3D" id="3.40.630.30">
    <property type="match status" value="1"/>
</dbReference>
<dbReference type="HOGENOM" id="CLU_073102_1_1_1"/>
<protein>
    <recommendedName>
        <fullName evidence="4">N-acetyltransferase domain-containing protein</fullName>
    </recommendedName>
</protein>
<dbReference type="OMA" id="WHVPRYH"/>
<dbReference type="EnsemblMetazoa" id="CapteT212602">
    <property type="protein sequence ID" value="CapteP212602"/>
    <property type="gene ID" value="CapteG212602"/>
</dbReference>
<reference evidence="7" key="1">
    <citation type="submission" date="2012-12" db="EMBL/GenBank/DDBJ databases">
        <authorList>
            <person name="Hellsten U."/>
            <person name="Grimwood J."/>
            <person name="Chapman J.A."/>
            <person name="Shapiro H."/>
            <person name="Aerts A."/>
            <person name="Otillar R.P."/>
            <person name="Terry A.Y."/>
            <person name="Boore J.L."/>
            <person name="Simakov O."/>
            <person name="Marletaz F."/>
            <person name="Cho S.-J."/>
            <person name="Edsinger-Gonzales E."/>
            <person name="Havlak P."/>
            <person name="Kuo D.-H."/>
            <person name="Larsson T."/>
            <person name="Lv J."/>
            <person name="Arendt D."/>
            <person name="Savage R."/>
            <person name="Osoegawa K."/>
            <person name="de Jong P."/>
            <person name="Lindberg D.R."/>
            <person name="Seaver E.C."/>
            <person name="Weisblat D.A."/>
            <person name="Putnam N.H."/>
            <person name="Grigoriev I.V."/>
            <person name="Rokhsar D.S."/>
        </authorList>
    </citation>
    <scope>NUCLEOTIDE SEQUENCE</scope>
    <source>
        <strain evidence="7">I ESC-2004</strain>
    </source>
</reference>
<evidence type="ECO:0000259" key="4">
    <source>
        <dbReference type="PROSITE" id="PS51186"/>
    </source>
</evidence>
<dbReference type="AlphaFoldDB" id="R7UA19"/>
<dbReference type="SUPFAM" id="SSF55729">
    <property type="entry name" value="Acyl-CoA N-acyltransferases (Nat)"/>
    <property type="match status" value="1"/>
</dbReference>
<accession>R7UA19</accession>
<dbReference type="InterPro" id="IPR039135">
    <property type="entry name" value="NAT9-like"/>
</dbReference>
<name>R7UA19_CAPTE</name>
<sequence length="199" mass="22724">MRQNARTTITGDTVVLVPYEQHHVEKYHSWMKSEELQKLTASEPLSLQEEYRMQESWRQDNDKCTFIVLDKSDYNAFNGIKGQIEAMAGDVNLFLSEEDGFKSAEIEIMIAEPKCRGKGMGKEALLAMLRYGIDELNLILITAKIGFDNEASLKLFTKLGFSEISRSEVFKEVTLSLPISDEMRKKIQQLTDHLLIVQA</sequence>
<keyword evidence="7" id="KW-1185">Reference proteome</keyword>
<keyword evidence="2" id="KW-0808">Transferase</keyword>
<reference evidence="6" key="3">
    <citation type="submission" date="2015-06" db="UniProtKB">
        <authorList>
            <consortium name="EnsemblMetazoa"/>
        </authorList>
    </citation>
    <scope>IDENTIFICATION</scope>
</reference>
<dbReference type="Proteomes" id="UP000014760">
    <property type="component" value="Unassembled WGS sequence"/>
</dbReference>
<organism evidence="5">
    <name type="scientific">Capitella teleta</name>
    <name type="common">Polychaete worm</name>
    <dbReference type="NCBI Taxonomy" id="283909"/>
    <lineage>
        <taxon>Eukaryota</taxon>
        <taxon>Metazoa</taxon>
        <taxon>Spiralia</taxon>
        <taxon>Lophotrochozoa</taxon>
        <taxon>Annelida</taxon>
        <taxon>Polychaeta</taxon>
        <taxon>Sedentaria</taxon>
        <taxon>Scolecida</taxon>
        <taxon>Capitellidae</taxon>
        <taxon>Capitella</taxon>
    </lineage>
</organism>
<evidence type="ECO:0000256" key="1">
    <source>
        <dbReference type="ARBA" id="ARBA00009342"/>
    </source>
</evidence>
<feature type="domain" description="N-acetyltransferase" evidence="4">
    <location>
        <begin position="14"/>
        <end position="188"/>
    </location>
</feature>
<evidence type="ECO:0000313" key="7">
    <source>
        <dbReference type="Proteomes" id="UP000014760"/>
    </source>
</evidence>
<dbReference type="Pfam" id="PF13302">
    <property type="entry name" value="Acetyltransf_3"/>
    <property type="match status" value="1"/>
</dbReference>
<dbReference type="PROSITE" id="PS51186">
    <property type="entry name" value="GNAT"/>
    <property type="match status" value="1"/>
</dbReference>
<dbReference type="EMBL" id="AMQN01009828">
    <property type="status" value="NOT_ANNOTATED_CDS"/>
    <property type="molecule type" value="Genomic_DNA"/>
</dbReference>
<dbReference type="FunCoup" id="R7UA19">
    <property type="interactions" value="1079"/>
</dbReference>
<evidence type="ECO:0000256" key="2">
    <source>
        <dbReference type="ARBA" id="ARBA00022679"/>
    </source>
</evidence>
<dbReference type="PANTHER" id="PTHR13256:SF16">
    <property type="entry name" value="ALPHA_BETA-TUBULIN-N-ACETYLTRANSFERASE 9"/>
    <property type="match status" value="1"/>
</dbReference>
<proteinExistence type="inferred from homology"/>
<dbReference type="STRING" id="283909.R7UA19"/>
<dbReference type="PANTHER" id="PTHR13256">
    <property type="entry name" value="N-ACETYLTRANSFERASE 9"/>
    <property type="match status" value="1"/>
</dbReference>
<evidence type="ECO:0000313" key="6">
    <source>
        <dbReference type="EnsemblMetazoa" id="CapteP212602"/>
    </source>
</evidence>
<dbReference type="InterPro" id="IPR016181">
    <property type="entry name" value="Acyl_CoA_acyltransferase"/>
</dbReference>
<dbReference type="EMBL" id="KB306314">
    <property type="protein sequence ID" value="ELT99980.1"/>
    <property type="molecule type" value="Genomic_DNA"/>
</dbReference>
<dbReference type="InterPro" id="IPR000182">
    <property type="entry name" value="GNAT_dom"/>
</dbReference>